<feature type="transmembrane region" description="Helical" evidence="2">
    <location>
        <begin position="330"/>
        <end position="351"/>
    </location>
</feature>
<accession>A0A345NT43</accession>
<dbReference type="EMBL" id="CP031229">
    <property type="protein sequence ID" value="AXH98201.1"/>
    <property type="molecule type" value="Genomic_DNA"/>
</dbReference>
<protein>
    <submittedName>
        <fullName evidence="3">MFS transporter</fullName>
    </submittedName>
</protein>
<reference evidence="3 4" key="1">
    <citation type="submission" date="2018-07" db="EMBL/GenBank/DDBJ databases">
        <title>Complete genome sequencing of Ornithinimicrobium sp. AMA3305.</title>
        <authorList>
            <person name="Bae J.-W."/>
        </authorList>
    </citation>
    <scope>NUCLEOTIDE SEQUENCE [LARGE SCALE GENOMIC DNA]</scope>
    <source>
        <strain evidence="3 4">AMA3305</strain>
    </source>
</reference>
<dbReference type="PANTHER" id="PTHR23523">
    <property type="match status" value="1"/>
</dbReference>
<dbReference type="Proteomes" id="UP000253790">
    <property type="component" value="Chromosome"/>
</dbReference>
<feature type="region of interest" description="Disordered" evidence="1">
    <location>
        <begin position="1"/>
        <end position="29"/>
    </location>
</feature>
<evidence type="ECO:0000313" key="3">
    <source>
        <dbReference type="EMBL" id="AXH98201.1"/>
    </source>
</evidence>
<organism evidence="3 4">
    <name type="scientific">Ornithinimicrobium avium</name>
    <dbReference type="NCBI Taxonomy" id="2283195"/>
    <lineage>
        <taxon>Bacteria</taxon>
        <taxon>Bacillati</taxon>
        <taxon>Actinomycetota</taxon>
        <taxon>Actinomycetes</taxon>
        <taxon>Micrococcales</taxon>
        <taxon>Ornithinimicrobiaceae</taxon>
        <taxon>Ornithinimicrobium</taxon>
    </lineage>
</organism>
<feature type="transmembrane region" description="Helical" evidence="2">
    <location>
        <begin position="363"/>
        <end position="386"/>
    </location>
</feature>
<dbReference type="OrthoDB" id="5317164at2"/>
<dbReference type="Gene3D" id="1.20.1250.20">
    <property type="entry name" value="MFS general substrate transporter like domains"/>
    <property type="match status" value="1"/>
</dbReference>
<keyword evidence="2" id="KW-0472">Membrane</keyword>
<keyword evidence="2" id="KW-1133">Transmembrane helix</keyword>
<name>A0A345NT43_9MICO</name>
<sequence>MRLGWRQSDRTTRVTSPPDQPRRRGSGIGRDGVGAGLALLAVVLISVNLRPGASSLGPVLAEVRAGLDMSPGTAGLVTALPGLCFGAFGALAVGLARRVGMTAGISLGLAAVVVGLVARATTSSVALFLLATALALGGMALGNVLVPAWIKRHAHDGGVRLMTFYGSGLTLGGAVAAALAAPVSDASALGWRAALGVWGVVAVSALVPWVLIARREHGDPADHRAGASSTPVSLWRSPTAVALTALFGIQAMNAYVQFGWLPQIYRDAGLSATYAGVLMSLLTALGIVGGLIMPTVIARSRTLAPWMVAFGLLVITGYAGLLLAPAHLPWLWAVILGLSGFAFPTAIALITARSRDPRVTAQLSGFVQPVGYVLAAVGPFTVGIIRDLTHDWTLVLILLMASGVLMTLAGLRVSTHVFVDDELDRS</sequence>
<dbReference type="KEGG" id="orn:DV701_17230"/>
<gene>
    <name evidence="3" type="ORF">DV701_17230</name>
</gene>
<feature type="transmembrane region" description="Helical" evidence="2">
    <location>
        <begin position="233"/>
        <end position="252"/>
    </location>
</feature>
<dbReference type="PANTHER" id="PTHR23523:SF2">
    <property type="entry name" value="2-NITROIMIDAZOLE TRANSPORTER"/>
    <property type="match status" value="1"/>
</dbReference>
<feature type="transmembrane region" description="Helical" evidence="2">
    <location>
        <begin position="392"/>
        <end position="411"/>
    </location>
</feature>
<dbReference type="InterPro" id="IPR011701">
    <property type="entry name" value="MFS"/>
</dbReference>
<dbReference type="SUPFAM" id="SSF103473">
    <property type="entry name" value="MFS general substrate transporter"/>
    <property type="match status" value="1"/>
</dbReference>
<dbReference type="InterPro" id="IPR036259">
    <property type="entry name" value="MFS_trans_sf"/>
</dbReference>
<dbReference type="GO" id="GO:0022857">
    <property type="term" value="F:transmembrane transporter activity"/>
    <property type="evidence" value="ECO:0007669"/>
    <property type="project" value="InterPro"/>
</dbReference>
<feature type="transmembrane region" description="Helical" evidence="2">
    <location>
        <begin position="127"/>
        <end position="150"/>
    </location>
</feature>
<evidence type="ECO:0000256" key="1">
    <source>
        <dbReference type="SAM" id="MobiDB-lite"/>
    </source>
</evidence>
<evidence type="ECO:0000256" key="2">
    <source>
        <dbReference type="SAM" id="Phobius"/>
    </source>
</evidence>
<feature type="transmembrane region" description="Helical" evidence="2">
    <location>
        <begin position="162"/>
        <end position="183"/>
    </location>
</feature>
<dbReference type="Pfam" id="PF07690">
    <property type="entry name" value="MFS_1"/>
    <property type="match status" value="1"/>
</dbReference>
<feature type="transmembrane region" description="Helical" evidence="2">
    <location>
        <begin position="304"/>
        <end position="324"/>
    </location>
</feature>
<feature type="transmembrane region" description="Helical" evidence="2">
    <location>
        <begin position="73"/>
        <end position="96"/>
    </location>
</feature>
<keyword evidence="4" id="KW-1185">Reference proteome</keyword>
<feature type="transmembrane region" description="Helical" evidence="2">
    <location>
        <begin position="272"/>
        <end position="292"/>
    </location>
</feature>
<feature type="transmembrane region" description="Helical" evidence="2">
    <location>
        <begin position="189"/>
        <end position="212"/>
    </location>
</feature>
<evidence type="ECO:0000313" key="4">
    <source>
        <dbReference type="Proteomes" id="UP000253790"/>
    </source>
</evidence>
<proteinExistence type="predicted"/>
<dbReference type="AlphaFoldDB" id="A0A345NT43"/>
<keyword evidence="2" id="KW-0812">Transmembrane</keyword>
<dbReference type="InterPro" id="IPR052524">
    <property type="entry name" value="MFS_Cyanate_Porter"/>
</dbReference>
<feature type="transmembrane region" description="Helical" evidence="2">
    <location>
        <begin position="103"/>
        <end position="121"/>
    </location>
</feature>
<feature type="transmembrane region" description="Helical" evidence="2">
    <location>
        <begin position="32"/>
        <end position="53"/>
    </location>
</feature>